<organism evidence="1 2">
    <name type="scientific">Rhodococcus pyridinivorans KG-16</name>
    <dbReference type="NCBI Taxonomy" id="1441730"/>
    <lineage>
        <taxon>Bacteria</taxon>
        <taxon>Bacillati</taxon>
        <taxon>Actinomycetota</taxon>
        <taxon>Actinomycetes</taxon>
        <taxon>Mycobacteriales</taxon>
        <taxon>Nocardiaceae</taxon>
        <taxon>Rhodococcus</taxon>
    </lineage>
</organism>
<evidence type="ECO:0000313" key="1">
    <source>
        <dbReference type="EMBL" id="KSZ59439.1"/>
    </source>
</evidence>
<dbReference type="Proteomes" id="UP000053060">
    <property type="component" value="Unassembled WGS sequence"/>
</dbReference>
<gene>
    <name evidence="1" type="ORF">Z045_09005</name>
</gene>
<reference evidence="2" key="1">
    <citation type="submission" date="2015-01" db="EMBL/GenBank/DDBJ databases">
        <title>Draft genome sequence of Rhodococcus pyridinivorans strain KG-16, a hydrocarbon-degrading bacterium.</title>
        <authorList>
            <person name="Aggarwal R.K."/>
            <person name="Dawar C."/>
        </authorList>
    </citation>
    <scope>NUCLEOTIDE SEQUENCE [LARGE SCALE GENOMIC DNA]</scope>
    <source>
        <strain evidence="2">KG-16</strain>
    </source>
</reference>
<name>A0A0V9UN62_9NOCA</name>
<protein>
    <submittedName>
        <fullName evidence="1">Uncharacterized protein</fullName>
    </submittedName>
</protein>
<reference evidence="1 2" key="2">
    <citation type="journal article" date="2016" name="Genome Announc.">
        <title>Draft Genome Sequence of a Versatile Hydrocarbon-Degrading Bacterium, Rhodococcus pyridinivorans Strain KG-16, Collected from Oil Fields in India.</title>
        <authorList>
            <person name="Aggarwal R.K."/>
            <person name="Dawar C."/>
            <person name="Phanindranath R."/>
            <person name="Mutnuri L."/>
            <person name="Dayal A.M."/>
        </authorList>
    </citation>
    <scope>NUCLEOTIDE SEQUENCE [LARGE SCALE GENOMIC DNA]</scope>
    <source>
        <strain evidence="1 2">KG-16</strain>
    </source>
</reference>
<comment type="caution">
    <text evidence="1">The sequence shown here is derived from an EMBL/GenBank/DDBJ whole genome shotgun (WGS) entry which is preliminary data.</text>
</comment>
<dbReference type="EMBL" id="AZXY01000003">
    <property type="protein sequence ID" value="KSZ59439.1"/>
    <property type="molecule type" value="Genomic_DNA"/>
</dbReference>
<evidence type="ECO:0000313" key="2">
    <source>
        <dbReference type="Proteomes" id="UP000053060"/>
    </source>
</evidence>
<dbReference type="PATRIC" id="fig|1441730.3.peg.1871"/>
<accession>A0A0V9UN62</accession>
<proteinExistence type="predicted"/>
<dbReference type="AlphaFoldDB" id="A0A0V9UN62"/>
<sequence length="138" mass="16674">MRTYLWVDDQVELKWKHLRQDVDRFDNTTPKLGLKDAIEIYEDEAERVWFGISFIETSVSAVTNTNRVRTQYVRTNLGRIEVQVWKWYRFSELRKWWHRQQRFKFWGGGTPAPLGCWKRVATDNTRPEHFPVWDGLPS</sequence>